<evidence type="ECO:0000256" key="6">
    <source>
        <dbReference type="PIRSR" id="PIRSR601765-1"/>
    </source>
</evidence>
<evidence type="ECO:0000256" key="4">
    <source>
        <dbReference type="ARBA" id="ARBA00022833"/>
    </source>
</evidence>
<dbReference type="STRING" id="1286171.EAL2_c04470"/>
<comment type="catalytic activity">
    <reaction evidence="5">
        <text>hydrogencarbonate + H(+) = CO2 + H2O</text>
        <dbReference type="Rhea" id="RHEA:10748"/>
        <dbReference type="ChEBI" id="CHEBI:15377"/>
        <dbReference type="ChEBI" id="CHEBI:15378"/>
        <dbReference type="ChEBI" id="CHEBI:16526"/>
        <dbReference type="ChEBI" id="CHEBI:17544"/>
        <dbReference type="EC" id="4.2.1.1"/>
    </reaction>
</comment>
<dbReference type="PANTHER" id="PTHR43175:SF3">
    <property type="entry name" value="CARBON DISULFIDE HYDROLASE"/>
    <property type="match status" value="1"/>
</dbReference>
<dbReference type="SUPFAM" id="SSF53056">
    <property type="entry name" value="beta-carbonic anhydrase, cab"/>
    <property type="match status" value="1"/>
</dbReference>
<comment type="similarity">
    <text evidence="1">Belongs to the beta-class carbonic anhydrase family.</text>
</comment>
<evidence type="ECO:0000256" key="5">
    <source>
        <dbReference type="ARBA" id="ARBA00048348"/>
    </source>
</evidence>
<dbReference type="OrthoDB" id="9792260at2"/>
<accession>W8T1Y8</accession>
<dbReference type="PATRIC" id="fig|1286171.3.peg.391"/>
<sequence length="178" mass="19888">MLEKVLEANRGFVEAVKNGKTQSIVDSKAQRKALIFTCIDTRLVNFLEKAMGFKRGDVKVIKNPGNVIREDCGDVIRSIAVAALMMGIEEVYVVGHLDCGMKKQTAEEIAKMMIQRGIDPEIVKNTDIKKWAGIIDDEEENVRDAVEKIKNSPYMPKDVKIYGLLMCPDTGELKVISE</sequence>
<dbReference type="PANTHER" id="PTHR43175">
    <property type="entry name" value="CARBONIC ANHYDRASE"/>
    <property type="match status" value="1"/>
</dbReference>
<evidence type="ECO:0000313" key="8">
    <source>
        <dbReference type="Proteomes" id="UP000019591"/>
    </source>
</evidence>
<name>W8T1Y8_PEPAC</name>
<dbReference type="CDD" id="cd03379">
    <property type="entry name" value="beta_CA_cladeD"/>
    <property type="match status" value="1"/>
</dbReference>
<dbReference type="AlphaFoldDB" id="W8T1Y8"/>
<feature type="binding site" evidence="6">
    <location>
        <position position="99"/>
    </location>
    <ligand>
        <name>Zn(2+)</name>
        <dbReference type="ChEBI" id="CHEBI:29105"/>
    </ligand>
</feature>
<dbReference type="KEGG" id="eac:EAL2_c04470"/>
<evidence type="ECO:0000256" key="1">
    <source>
        <dbReference type="ARBA" id="ARBA00006217"/>
    </source>
</evidence>
<dbReference type="Proteomes" id="UP000019591">
    <property type="component" value="Chromosome"/>
</dbReference>
<keyword evidence="4 6" id="KW-0862">Zinc</keyword>
<dbReference type="GO" id="GO:0004089">
    <property type="term" value="F:carbonate dehydratase activity"/>
    <property type="evidence" value="ECO:0007669"/>
    <property type="project" value="UniProtKB-EC"/>
</dbReference>
<organism evidence="7 8">
    <name type="scientific">Peptoclostridium acidaminophilum DSM 3953</name>
    <dbReference type="NCBI Taxonomy" id="1286171"/>
    <lineage>
        <taxon>Bacteria</taxon>
        <taxon>Bacillati</taxon>
        <taxon>Bacillota</taxon>
        <taxon>Clostridia</taxon>
        <taxon>Peptostreptococcales</taxon>
        <taxon>Peptoclostridiaceae</taxon>
        <taxon>Peptoclostridium</taxon>
    </lineage>
</organism>
<keyword evidence="3 6" id="KW-0479">Metal-binding</keyword>
<comment type="cofactor">
    <cofactor evidence="6">
        <name>Zn(2+)</name>
        <dbReference type="ChEBI" id="CHEBI:29105"/>
    </cofactor>
    <text evidence="6">Binds 1 zinc ion per subunit.</text>
</comment>
<proteinExistence type="inferred from homology"/>
<dbReference type="Gene3D" id="3.40.1050.10">
    <property type="entry name" value="Carbonic anhydrase"/>
    <property type="match status" value="1"/>
</dbReference>
<keyword evidence="8" id="KW-1185">Reference proteome</keyword>
<keyword evidence="7" id="KW-0456">Lyase</keyword>
<protein>
    <recommendedName>
        <fullName evidence="2">carbonic anhydrase</fullName>
        <ecNumber evidence="2">4.2.1.1</ecNumber>
    </recommendedName>
</protein>
<gene>
    <name evidence="7" type="primary">yvdA</name>
    <name evidence="7" type="ORF">EAL2_c04470</name>
</gene>
<dbReference type="SMART" id="SM00947">
    <property type="entry name" value="Pro_CA"/>
    <property type="match status" value="1"/>
</dbReference>
<dbReference type="InterPro" id="IPR036874">
    <property type="entry name" value="Carbonic_anhydrase_sf"/>
</dbReference>
<dbReference type="GO" id="GO:0008270">
    <property type="term" value="F:zinc ion binding"/>
    <property type="evidence" value="ECO:0007669"/>
    <property type="project" value="InterPro"/>
</dbReference>
<evidence type="ECO:0000313" key="7">
    <source>
        <dbReference type="EMBL" id="AHM55749.1"/>
    </source>
</evidence>
<dbReference type="Pfam" id="PF00484">
    <property type="entry name" value="Pro_CA"/>
    <property type="match status" value="1"/>
</dbReference>
<feature type="binding site" evidence="6">
    <location>
        <position position="40"/>
    </location>
    <ligand>
        <name>Zn(2+)</name>
        <dbReference type="ChEBI" id="CHEBI:29105"/>
    </ligand>
</feature>
<dbReference type="EMBL" id="CP007452">
    <property type="protein sequence ID" value="AHM55749.1"/>
    <property type="molecule type" value="Genomic_DNA"/>
</dbReference>
<evidence type="ECO:0000256" key="2">
    <source>
        <dbReference type="ARBA" id="ARBA00012925"/>
    </source>
</evidence>
<feature type="binding site" evidence="6">
    <location>
        <position position="96"/>
    </location>
    <ligand>
        <name>Zn(2+)</name>
        <dbReference type="ChEBI" id="CHEBI:29105"/>
    </ligand>
</feature>
<dbReference type="HOGENOM" id="CLU_084253_3_0_9"/>
<dbReference type="InterPro" id="IPR001765">
    <property type="entry name" value="Carbonic_anhydrase"/>
</dbReference>
<evidence type="ECO:0000256" key="3">
    <source>
        <dbReference type="ARBA" id="ARBA00022723"/>
    </source>
</evidence>
<dbReference type="EC" id="4.2.1.1" evidence="2"/>
<reference evidence="7 8" key="1">
    <citation type="journal article" date="2014" name="Genome Announc.">
        <title>Complete Genome Sequence of Amino Acid-Utilizing Eubacterium acidaminophilum al-2 (DSM 3953).</title>
        <authorList>
            <person name="Poehlein A."/>
            <person name="Andreesen J.R."/>
            <person name="Daniel R."/>
        </authorList>
    </citation>
    <scope>NUCLEOTIDE SEQUENCE [LARGE SCALE GENOMIC DNA]</scope>
    <source>
        <strain evidence="7 8">DSM 3953</strain>
    </source>
</reference>
<feature type="binding site" evidence="6">
    <location>
        <position position="38"/>
    </location>
    <ligand>
        <name>Zn(2+)</name>
        <dbReference type="ChEBI" id="CHEBI:29105"/>
    </ligand>
</feature>
<dbReference type="eggNOG" id="COG0288">
    <property type="taxonomic scope" value="Bacteria"/>
</dbReference>
<dbReference type="RefSeq" id="WP_025434788.1">
    <property type="nucleotide sequence ID" value="NZ_CP007452.1"/>
</dbReference>